<proteinExistence type="predicted"/>
<protein>
    <submittedName>
        <fullName evidence="2">DUF2690 domain-containing protein</fullName>
    </submittedName>
</protein>
<keyword evidence="3" id="KW-1185">Reference proteome</keyword>
<organism evidence="2 3">
    <name type="scientific">Bacillus bingmayongensis</name>
    <dbReference type="NCBI Taxonomy" id="1150157"/>
    <lineage>
        <taxon>Bacteria</taxon>
        <taxon>Bacillati</taxon>
        <taxon>Bacillota</taxon>
        <taxon>Bacilli</taxon>
        <taxon>Bacillales</taxon>
        <taxon>Bacillaceae</taxon>
        <taxon>Bacillus</taxon>
    </lineage>
</organism>
<gene>
    <name evidence="2" type="ORF">U2I54_15795</name>
</gene>
<dbReference type="InterPro" id="IPR021224">
    <property type="entry name" value="DUF2690"/>
</dbReference>
<evidence type="ECO:0000313" key="2">
    <source>
        <dbReference type="EMBL" id="MDZ5608518.1"/>
    </source>
</evidence>
<keyword evidence="1" id="KW-0732">Signal</keyword>
<dbReference type="Pfam" id="PF10901">
    <property type="entry name" value="DUF2690"/>
    <property type="match status" value="1"/>
</dbReference>
<feature type="signal peptide" evidence="1">
    <location>
        <begin position="1"/>
        <end position="31"/>
    </location>
</feature>
<accession>A0ABU5JYK8</accession>
<sequence length="173" mass="18479">MVRKFQKFMKVCMLSAASVAVLFGFQESTFAASDLSSYYDGKNPTTTKVYGGSTTCDSDAFNAKSAAVYEGGKKVGTVYLRYSNKCHAAWSKLVLDNPAPSVSGGVYAYAVINKYKNGVFQKSVDSNSGNGTIKTGQTSTYTGMVFDLTAGFGYTADAEGVTFNNGYGKTARY</sequence>
<evidence type="ECO:0000256" key="1">
    <source>
        <dbReference type="SAM" id="SignalP"/>
    </source>
</evidence>
<name>A0ABU5JYK8_9BACI</name>
<evidence type="ECO:0000313" key="3">
    <source>
        <dbReference type="Proteomes" id="UP001291930"/>
    </source>
</evidence>
<dbReference type="EMBL" id="JAXOVW010000034">
    <property type="protein sequence ID" value="MDZ5608518.1"/>
    <property type="molecule type" value="Genomic_DNA"/>
</dbReference>
<comment type="caution">
    <text evidence="2">The sequence shown here is derived from an EMBL/GenBank/DDBJ whole genome shotgun (WGS) entry which is preliminary data.</text>
</comment>
<dbReference type="Proteomes" id="UP001291930">
    <property type="component" value="Unassembled WGS sequence"/>
</dbReference>
<feature type="chain" id="PRO_5045647562" evidence="1">
    <location>
        <begin position="32"/>
        <end position="173"/>
    </location>
</feature>
<reference evidence="3" key="1">
    <citation type="submission" date="2023-11" db="EMBL/GenBank/DDBJ databases">
        <title>Genome Sequence of Bacillus pseudomycoides stain BUPM19.</title>
        <authorList>
            <person name="Farhat A."/>
        </authorList>
    </citation>
    <scope>NUCLEOTIDE SEQUENCE [LARGE SCALE GENOMIC DNA]</scope>
    <source>
        <strain evidence="3">BUPM19</strain>
    </source>
</reference>
<dbReference type="RefSeq" id="WP_374218237.1">
    <property type="nucleotide sequence ID" value="NZ_JAXOVW010000034.1"/>
</dbReference>